<evidence type="ECO:0000256" key="3">
    <source>
        <dbReference type="ARBA" id="ARBA00022491"/>
    </source>
</evidence>
<keyword evidence="4" id="KW-0805">Transcription regulation</keyword>
<dbReference type="InterPro" id="IPR024599">
    <property type="entry name" value="RB_N"/>
</dbReference>
<dbReference type="InterPro" id="IPR002719">
    <property type="entry name" value="RB_B"/>
</dbReference>
<evidence type="ECO:0000259" key="9">
    <source>
        <dbReference type="SMART" id="SM01367"/>
    </source>
</evidence>
<keyword evidence="7" id="KW-0131">Cell cycle</keyword>
<dbReference type="GO" id="GO:0000785">
    <property type="term" value="C:chromatin"/>
    <property type="evidence" value="ECO:0007669"/>
    <property type="project" value="TreeGrafter"/>
</dbReference>
<organism evidence="11 12">
    <name type="scientific">Pseudolycoriella hygida</name>
    <dbReference type="NCBI Taxonomy" id="35572"/>
    <lineage>
        <taxon>Eukaryota</taxon>
        <taxon>Metazoa</taxon>
        <taxon>Ecdysozoa</taxon>
        <taxon>Arthropoda</taxon>
        <taxon>Hexapoda</taxon>
        <taxon>Insecta</taxon>
        <taxon>Pterygota</taxon>
        <taxon>Neoptera</taxon>
        <taxon>Endopterygota</taxon>
        <taxon>Diptera</taxon>
        <taxon>Nematocera</taxon>
        <taxon>Sciaroidea</taxon>
        <taxon>Sciaridae</taxon>
        <taxon>Pseudolycoriella</taxon>
    </lineage>
</organism>
<evidence type="ECO:0000256" key="8">
    <source>
        <dbReference type="SAM" id="MobiDB-lite"/>
    </source>
</evidence>
<evidence type="ECO:0000256" key="5">
    <source>
        <dbReference type="ARBA" id="ARBA00023163"/>
    </source>
</evidence>
<dbReference type="PANTHER" id="PTHR13742">
    <property type="entry name" value="RETINOBLASTOMA-ASSOCIATED PROTEIN RB -RELATED"/>
    <property type="match status" value="1"/>
</dbReference>
<dbReference type="SMART" id="SM01368">
    <property type="entry name" value="RB_A"/>
    <property type="match status" value="1"/>
</dbReference>
<evidence type="ECO:0000256" key="4">
    <source>
        <dbReference type="ARBA" id="ARBA00023015"/>
    </source>
</evidence>
<dbReference type="SMART" id="SM01367">
    <property type="entry name" value="DUF3452"/>
    <property type="match status" value="1"/>
</dbReference>
<dbReference type="OrthoDB" id="844594at2759"/>
<dbReference type="Pfam" id="PF01857">
    <property type="entry name" value="RB_B"/>
    <property type="match status" value="1"/>
</dbReference>
<feature type="domain" description="Retinoblastoma-associated protein N-terminal" evidence="9">
    <location>
        <begin position="76"/>
        <end position="225"/>
    </location>
</feature>
<dbReference type="Pfam" id="PF11934">
    <property type="entry name" value="DUF3452"/>
    <property type="match status" value="1"/>
</dbReference>
<dbReference type="GO" id="GO:2000134">
    <property type="term" value="P:negative regulation of G1/S transition of mitotic cell cycle"/>
    <property type="evidence" value="ECO:0007669"/>
    <property type="project" value="TreeGrafter"/>
</dbReference>
<dbReference type="EMBL" id="WJQU01000002">
    <property type="protein sequence ID" value="KAJ6644238.1"/>
    <property type="molecule type" value="Genomic_DNA"/>
</dbReference>
<keyword evidence="5" id="KW-0804">Transcription</keyword>
<evidence type="ECO:0000256" key="6">
    <source>
        <dbReference type="ARBA" id="ARBA00023242"/>
    </source>
</evidence>
<keyword evidence="6" id="KW-0539">Nucleus</keyword>
<evidence type="ECO:0000259" key="10">
    <source>
        <dbReference type="SMART" id="SM01368"/>
    </source>
</evidence>
<dbReference type="Gene3D" id="1.10.472.140">
    <property type="match status" value="1"/>
</dbReference>
<sequence>MSQSSPSSNGAENNLQNIKARHEQICLALNMDNETSRLSWENYEQQAGTENLLEGIQGNQDHWLCCAIYAACRSRSVTTVAGDDTSGLQGNGVSLTRLLRVCNITFHTFFKFMKEWIDFFGTTGDLHHRIKRLSNNLAVSLLIYEKYRIIYKDLFVSLQGDEPKKSSKKSKSPPCTSNKLYEFCWYLFVCAKTDYHSYSKSRENTVDLVTSYQLLLCCVDLLYANVLEDRTELINAEFGVVKQDTRPVCIIKTLCERHDGLVIDAQEIKQYAWRDIINKYIKAGTLKCDSTTFLGLLTIDNFDNNLSALKKLYAEYVLNIIEIDEGILLSTSSDPKYNKTFQSEVDESTRQFMPETPLTQRNSLRSNTTKQTPVTMSARMVQTLRLQLGEYSPEPPTTLKDVLSNSAEDPLPKIRLLLDDMSAKFCRKFETNAQERFQLAELLYYRLLTNILVKEMKEKANFDVRILNLEAFQAALIANSVEIVTFAYRSPQKFPFVLECFNMDAFYFYKTIEVIVSNHGDLLSNDVIKHLSAIEEQCISELSWKSGSALWEKIDQCGKTLPGQQLADMHVSPNKSPREAVSKQLFMNDDAMSVPSTSINGSSAHNSKSLLLFFRKFYRIAYLRILDLCQHLDYTDSKHLQKIWTIFENAITKQFYLMKDRHLDQILMCSIYVFGRNSKFDTTFKDIMTSYRKQPQSTSDVYRDVHMSSSDYERDGNSADDNDATKKCDIIKFYNVCYVKAMQEFVINTKEESLLSPLPPYSKNVSSPRKISKNHSLYISMYRSNECIPQSPGSVALSFSSPLEDLKSSQNRKRSPYSPVNNDIRAIKAVRLSGNEQPPPLYVSRNLQSLIKDRQENSGK</sequence>
<feature type="compositionally biased region" description="Basic and acidic residues" evidence="8">
    <location>
        <begin position="851"/>
        <end position="860"/>
    </location>
</feature>
<dbReference type="Proteomes" id="UP001151699">
    <property type="component" value="Chromosome B"/>
</dbReference>
<dbReference type="GO" id="GO:0005667">
    <property type="term" value="C:transcription regulator complex"/>
    <property type="evidence" value="ECO:0007669"/>
    <property type="project" value="TreeGrafter"/>
</dbReference>
<comment type="similarity">
    <text evidence="2">Belongs to the retinoblastoma protein (RB) family.</text>
</comment>
<dbReference type="InterPro" id="IPR002720">
    <property type="entry name" value="RB_A"/>
</dbReference>
<dbReference type="GO" id="GO:0030154">
    <property type="term" value="P:cell differentiation"/>
    <property type="evidence" value="ECO:0007669"/>
    <property type="project" value="TreeGrafter"/>
</dbReference>
<dbReference type="GO" id="GO:0006357">
    <property type="term" value="P:regulation of transcription by RNA polymerase II"/>
    <property type="evidence" value="ECO:0007669"/>
    <property type="project" value="InterPro"/>
</dbReference>
<comment type="subcellular location">
    <subcellularLocation>
        <location evidence="1">Nucleus</location>
    </subcellularLocation>
</comment>
<evidence type="ECO:0000256" key="1">
    <source>
        <dbReference type="ARBA" id="ARBA00004123"/>
    </source>
</evidence>
<evidence type="ECO:0000313" key="11">
    <source>
        <dbReference type="EMBL" id="KAJ6644238.1"/>
    </source>
</evidence>
<evidence type="ECO:0000256" key="2">
    <source>
        <dbReference type="ARBA" id="ARBA00009475"/>
    </source>
</evidence>
<comment type="caution">
    <text evidence="11">The sequence shown here is derived from an EMBL/GenBank/DDBJ whole genome shotgun (WGS) entry which is preliminary data.</text>
</comment>
<proteinExistence type="inferred from homology"/>
<dbReference type="InterPro" id="IPR036915">
    <property type="entry name" value="Cyclin-like_sf"/>
</dbReference>
<evidence type="ECO:0000256" key="7">
    <source>
        <dbReference type="ARBA" id="ARBA00023306"/>
    </source>
</evidence>
<dbReference type="PANTHER" id="PTHR13742:SF17">
    <property type="entry name" value="RE32990P-RELATED"/>
    <property type="match status" value="1"/>
</dbReference>
<gene>
    <name evidence="11" type="primary">Rbf</name>
    <name evidence="11" type="ORF">Bhyg_09205</name>
</gene>
<evidence type="ECO:0000313" key="12">
    <source>
        <dbReference type="Proteomes" id="UP001151699"/>
    </source>
</evidence>
<dbReference type="GO" id="GO:0005634">
    <property type="term" value="C:nucleus"/>
    <property type="evidence" value="ECO:0007669"/>
    <property type="project" value="UniProtKB-SubCell"/>
</dbReference>
<protein>
    <submittedName>
        <fullName evidence="11">Retinoblastoma family protein</fullName>
    </submittedName>
</protein>
<name>A0A9Q0N614_9DIPT</name>
<feature type="domain" description="Retinoblastoma-associated protein A-box" evidence="10">
    <location>
        <begin position="372"/>
        <end position="554"/>
    </location>
</feature>
<dbReference type="SUPFAM" id="SSF47954">
    <property type="entry name" value="Cyclin-like"/>
    <property type="match status" value="2"/>
</dbReference>
<accession>A0A9Q0N614</accession>
<feature type="region of interest" description="Disordered" evidence="8">
    <location>
        <begin position="835"/>
        <end position="860"/>
    </location>
</feature>
<keyword evidence="12" id="KW-1185">Reference proteome</keyword>
<keyword evidence="3" id="KW-0678">Repressor</keyword>
<dbReference type="AlphaFoldDB" id="A0A9Q0N614"/>
<dbReference type="InterPro" id="IPR028309">
    <property type="entry name" value="RB_fam"/>
</dbReference>
<reference evidence="11" key="1">
    <citation type="submission" date="2022-07" db="EMBL/GenBank/DDBJ databases">
        <authorList>
            <person name="Trinca V."/>
            <person name="Uliana J.V.C."/>
            <person name="Torres T.T."/>
            <person name="Ward R.J."/>
            <person name="Monesi N."/>
        </authorList>
    </citation>
    <scope>NUCLEOTIDE SEQUENCE</scope>
    <source>
        <strain evidence="11">HSMRA1968</strain>
        <tissue evidence="11">Whole embryos</tissue>
    </source>
</reference>
<dbReference type="GO" id="GO:0000977">
    <property type="term" value="F:RNA polymerase II transcription regulatory region sequence-specific DNA binding"/>
    <property type="evidence" value="ECO:0007669"/>
    <property type="project" value="TreeGrafter"/>
</dbReference>
<dbReference type="Gene3D" id="1.10.472.10">
    <property type="entry name" value="Cyclin-like"/>
    <property type="match status" value="3"/>
</dbReference>
<dbReference type="Pfam" id="PF01858">
    <property type="entry name" value="RB_A"/>
    <property type="match status" value="1"/>
</dbReference>